<dbReference type="GO" id="GO:0016020">
    <property type="term" value="C:membrane"/>
    <property type="evidence" value="ECO:0007669"/>
    <property type="project" value="UniProtKB-SubCell"/>
</dbReference>
<dbReference type="Proteomes" id="UP000530928">
    <property type="component" value="Unassembled WGS sequence"/>
</dbReference>
<feature type="transmembrane region" description="Helical" evidence="5">
    <location>
        <begin position="20"/>
        <end position="40"/>
    </location>
</feature>
<feature type="transmembrane region" description="Helical" evidence="5">
    <location>
        <begin position="132"/>
        <end position="155"/>
    </location>
</feature>
<dbReference type="RefSeq" id="WP_181608156.1">
    <property type="nucleotide sequence ID" value="NZ_BAABAM010000001.1"/>
</dbReference>
<evidence type="ECO:0000259" key="6">
    <source>
        <dbReference type="Pfam" id="PF12698"/>
    </source>
</evidence>
<dbReference type="EMBL" id="JACDUR010000001">
    <property type="protein sequence ID" value="MBA2889357.1"/>
    <property type="molecule type" value="Genomic_DNA"/>
</dbReference>
<gene>
    <name evidence="7" type="ORF">HNR30_000692</name>
</gene>
<dbReference type="AlphaFoldDB" id="A0A7W0HN32"/>
<feature type="transmembrane region" description="Helical" evidence="5">
    <location>
        <begin position="218"/>
        <end position="237"/>
    </location>
</feature>
<keyword evidence="4 5" id="KW-0472">Membrane</keyword>
<evidence type="ECO:0000313" key="7">
    <source>
        <dbReference type="EMBL" id="MBA2889357.1"/>
    </source>
</evidence>
<accession>A0A7W0HN32</accession>
<feature type="transmembrane region" description="Helical" evidence="5">
    <location>
        <begin position="52"/>
        <end position="74"/>
    </location>
</feature>
<evidence type="ECO:0000256" key="2">
    <source>
        <dbReference type="ARBA" id="ARBA00022692"/>
    </source>
</evidence>
<name>A0A7W0HN32_9ACTN</name>
<evidence type="ECO:0000256" key="3">
    <source>
        <dbReference type="ARBA" id="ARBA00022989"/>
    </source>
</evidence>
<evidence type="ECO:0000256" key="5">
    <source>
        <dbReference type="SAM" id="Phobius"/>
    </source>
</evidence>
<comment type="caution">
    <text evidence="7">The sequence shown here is derived from an EMBL/GenBank/DDBJ whole genome shotgun (WGS) entry which is preliminary data.</text>
</comment>
<feature type="domain" description="ABC-2 type transporter transmembrane" evidence="6">
    <location>
        <begin position="54"/>
        <end position="227"/>
    </location>
</feature>
<evidence type="ECO:0000256" key="1">
    <source>
        <dbReference type="ARBA" id="ARBA00004141"/>
    </source>
</evidence>
<feature type="transmembrane region" description="Helical" evidence="5">
    <location>
        <begin position="162"/>
        <end position="182"/>
    </location>
</feature>
<organism evidence="7 8">
    <name type="scientific">Nonomuraea soli</name>
    <dbReference type="NCBI Taxonomy" id="1032476"/>
    <lineage>
        <taxon>Bacteria</taxon>
        <taxon>Bacillati</taxon>
        <taxon>Actinomycetota</taxon>
        <taxon>Actinomycetes</taxon>
        <taxon>Streptosporangiales</taxon>
        <taxon>Streptosporangiaceae</taxon>
        <taxon>Nonomuraea</taxon>
    </lineage>
</organism>
<keyword evidence="3 5" id="KW-1133">Transmembrane helix</keyword>
<protein>
    <submittedName>
        <fullName evidence="7">ABC-2 type transport system permease protein</fullName>
    </submittedName>
</protein>
<keyword evidence="2 5" id="KW-0812">Transmembrane</keyword>
<dbReference type="GO" id="GO:0140359">
    <property type="term" value="F:ABC-type transporter activity"/>
    <property type="evidence" value="ECO:0007669"/>
    <property type="project" value="InterPro"/>
</dbReference>
<keyword evidence="8" id="KW-1185">Reference proteome</keyword>
<dbReference type="PANTHER" id="PTHR43027">
    <property type="entry name" value="DOXORUBICIN RESISTANCE ABC TRANSPORTER PERMEASE PROTEIN DRRC-RELATED"/>
    <property type="match status" value="1"/>
</dbReference>
<sequence length="243" mass="25685">MRETLTVARFAGRLYWRDRVVLTVGLALPLGLGIGLPVMMHRLGATADTRTHLGVLAMVFTIIAFQQAAITLTARRDQLVAKRMRATGLGDGSILAGEIANIALQAVVQVMIISVALWVMGVLPPPAQPVLFAAWVVVGAIVLAALGAAFTVVVPRAELAPVLAMPFFMLAGLGSGGFGPLIELLPGWVAQVLGWWPGIAVADALGETYTGGTDYLPAILRVGAGVILAALVIHRAFRWEPRR</sequence>
<reference evidence="7 8" key="1">
    <citation type="submission" date="2020-07" db="EMBL/GenBank/DDBJ databases">
        <title>Genomic Encyclopedia of Type Strains, Phase IV (KMG-IV): sequencing the most valuable type-strain genomes for metagenomic binning, comparative biology and taxonomic classification.</title>
        <authorList>
            <person name="Goeker M."/>
        </authorList>
    </citation>
    <scope>NUCLEOTIDE SEQUENCE [LARGE SCALE GENOMIC DNA]</scope>
    <source>
        <strain evidence="7 8">DSM 45533</strain>
    </source>
</reference>
<dbReference type="PANTHER" id="PTHR43027:SF2">
    <property type="entry name" value="TRANSPORT PERMEASE PROTEIN"/>
    <property type="match status" value="1"/>
</dbReference>
<proteinExistence type="predicted"/>
<dbReference type="Pfam" id="PF12698">
    <property type="entry name" value="ABC2_membrane_3"/>
    <property type="match status" value="1"/>
</dbReference>
<dbReference type="InterPro" id="IPR013525">
    <property type="entry name" value="ABC2_TM"/>
</dbReference>
<evidence type="ECO:0000256" key="4">
    <source>
        <dbReference type="ARBA" id="ARBA00023136"/>
    </source>
</evidence>
<feature type="transmembrane region" description="Helical" evidence="5">
    <location>
        <begin position="95"/>
        <end position="120"/>
    </location>
</feature>
<comment type="subcellular location">
    <subcellularLocation>
        <location evidence="1">Membrane</location>
        <topology evidence="1">Multi-pass membrane protein</topology>
    </subcellularLocation>
</comment>
<dbReference type="InterPro" id="IPR052902">
    <property type="entry name" value="ABC-2_transporter"/>
</dbReference>
<evidence type="ECO:0000313" key="8">
    <source>
        <dbReference type="Proteomes" id="UP000530928"/>
    </source>
</evidence>